<organism evidence="3">
    <name type="scientific">Trypanosoma congolense (strain IL3000)</name>
    <dbReference type="NCBI Taxonomy" id="1068625"/>
    <lineage>
        <taxon>Eukaryota</taxon>
        <taxon>Discoba</taxon>
        <taxon>Euglenozoa</taxon>
        <taxon>Kinetoplastea</taxon>
        <taxon>Metakinetoplastina</taxon>
        <taxon>Trypanosomatida</taxon>
        <taxon>Trypanosomatidae</taxon>
        <taxon>Trypanosoma</taxon>
        <taxon>Nannomonas</taxon>
    </lineage>
</organism>
<dbReference type="SUPFAM" id="SSF46565">
    <property type="entry name" value="Chaperone J-domain"/>
    <property type="match status" value="1"/>
</dbReference>
<sequence length="631" mass="71809">MISDRELRNPDNWRLYHLLDLEPPVTAKQVQWLFRKVTLRHHFYRAYVILQDEERKSLYDSLGEDFVGYLNSGSWGPLIQFLGAKRTVYACCCMWGVILLLTLFLALNVAARADRYVMWTWMETVSPGFVAILLVLLATLSAMVASFMLKKPKEEGMRLVERIPAIGNFLAAFFYCIFAFVAVSIVDSHAPERYYNYTGLFVLPLLGDMIYYLSSFVWRWPRSLRSELNVGLQEPSPMLWYAPIVIASLHIILSIAQWIVIGQRVDQVIETSWYAVCVPIVLRAILRIVEAYVTSMSRRAIGTKTVLGVVFDTLCSLFSNGMLLTSVFFIAARFTRGRREVSTFAALIPVYLSLLYLIFSVGYTLLHLHKRTKENAHEERLNNLKWSPVDPQADSKVVPTLLRDFDTSERIIWDDINAGSSIQYSNGYEDDSLGTDGYGGYDSKADAKGEGYGEEDEYGEEEGYEEEGEYEEEEGYEEEDEYGEEEESGEEDEYGEDEELTETEERPLFPTESLVSASSAPPTAPVAPRSYPHSYQTSEPRFDVDQSLGTYETNRSVTRGRNTYRDPYEPKTETGLGTHRTPTEYTIYDTNNEAYEMMNTNLESECASSVTSSTFQTSDGLGTLNQDGNMR</sequence>
<feature type="region of interest" description="Disordered" evidence="1">
    <location>
        <begin position="433"/>
        <end position="582"/>
    </location>
</feature>
<reference evidence="3" key="1">
    <citation type="journal article" date="2012" name="Proc. Natl. Acad. Sci. U.S.A.">
        <title>Antigenic diversity is generated by distinct evolutionary mechanisms in African trypanosome species.</title>
        <authorList>
            <person name="Jackson A.P."/>
            <person name="Berry A."/>
            <person name="Aslett M."/>
            <person name="Allison H.C."/>
            <person name="Burton P."/>
            <person name="Vavrova-Anderson J."/>
            <person name="Brown R."/>
            <person name="Browne H."/>
            <person name="Corton N."/>
            <person name="Hauser H."/>
            <person name="Gamble J."/>
            <person name="Gilderthorp R."/>
            <person name="Marcello L."/>
            <person name="McQuillan J."/>
            <person name="Otto T.D."/>
            <person name="Quail M.A."/>
            <person name="Sanders M.J."/>
            <person name="van Tonder A."/>
            <person name="Ginger M.L."/>
            <person name="Field M.C."/>
            <person name="Barry J.D."/>
            <person name="Hertz-Fowler C."/>
            <person name="Berriman M."/>
        </authorList>
    </citation>
    <scope>NUCLEOTIDE SEQUENCE</scope>
    <source>
        <strain evidence="3">IL3000</strain>
    </source>
</reference>
<feature type="compositionally biased region" description="Low complexity" evidence="1">
    <location>
        <begin position="516"/>
        <end position="530"/>
    </location>
</feature>
<evidence type="ECO:0008006" key="4">
    <source>
        <dbReference type="Google" id="ProtNLM"/>
    </source>
</evidence>
<feature type="transmembrane region" description="Helical" evidence="2">
    <location>
        <begin position="129"/>
        <end position="149"/>
    </location>
</feature>
<feature type="transmembrane region" description="Helical" evidence="2">
    <location>
        <begin position="239"/>
        <end position="261"/>
    </location>
</feature>
<dbReference type="InterPro" id="IPR036869">
    <property type="entry name" value="J_dom_sf"/>
</dbReference>
<dbReference type="AlphaFoldDB" id="G0UX68"/>
<evidence type="ECO:0000256" key="2">
    <source>
        <dbReference type="SAM" id="Phobius"/>
    </source>
</evidence>
<feature type="compositionally biased region" description="Basic and acidic residues" evidence="1">
    <location>
        <begin position="563"/>
        <end position="572"/>
    </location>
</feature>
<feature type="transmembrane region" description="Helical" evidence="2">
    <location>
        <begin position="198"/>
        <end position="218"/>
    </location>
</feature>
<protein>
    <recommendedName>
        <fullName evidence="4">J domain-containing protein</fullName>
    </recommendedName>
</protein>
<feature type="transmembrane region" description="Helical" evidence="2">
    <location>
        <begin position="305"/>
        <end position="332"/>
    </location>
</feature>
<keyword evidence="2" id="KW-1133">Transmembrane helix</keyword>
<proteinExistence type="predicted"/>
<dbReference type="VEuPathDB" id="TriTrypDB:TcIL3000_10_7600"/>
<gene>
    <name evidence="3" type="ORF">TCIL3000_10_7600</name>
</gene>
<feature type="compositionally biased region" description="Polar residues" evidence="1">
    <location>
        <begin position="547"/>
        <end position="561"/>
    </location>
</feature>
<feature type="transmembrane region" description="Helical" evidence="2">
    <location>
        <begin position="169"/>
        <end position="186"/>
    </location>
</feature>
<name>G0UX68_TRYCI</name>
<evidence type="ECO:0000313" key="3">
    <source>
        <dbReference type="EMBL" id="CCC93985.1"/>
    </source>
</evidence>
<feature type="transmembrane region" description="Helical" evidence="2">
    <location>
        <begin position="273"/>
        <end position="293"/>
    </location>
</feature>
<dbReference type="EMBL" id="HE575323">
    <property type="protein sequence ID" value="CCC93985.1"/>
    <property type="molecule type" value="Genomic_DNA"/>
</dbReference>
<feature type="compositionally biased region" description="Acidic residues" evidence="1">
    <location>
        <begin position="452"/>
        <end position="502"/>
    </location>
</feature>
<feature type="region of interest" description="Disordered" evidence="1">
    <location>
        <begin position="609"/>
        <end position="631"/>
    </location>
</feature>
<accession>G0UX68</accession>
<feature type="transmembrane region" description="Helical" evidence="2">
    <location>
        <begin position="344"/>
        <end position="366"/>
    </location>
</feature>
<evidence type="ECO:0000256" key="1">
    <source>
        <dbReference type="SAM" id="MobiDB-lite"/>
    </source>
</evidence>
<feature type="transmembrane region" description="Helical" evidence="2">
    <location>
        <begin position="88"/>
        <end position="109"/>
    </location>
</feature>
<keyword evidence="2" id="KW-0472">Membrane</keyword>
<keyword evidence="2" id="KW-0812">Transmembrane</keyword>